<dbReference type="InterPro" id="IPR011234">
    <property type="entry name" value="Fumarylacetoacetase-like_C"/>
</dbReference>
<dbReference type="InterPro" id="IPR036663">
    <property type="entry name" value="Fumarylacetoacetase_C_sf"/>
</dbReference>
<protein>
    <submittedName>
        <fullName evidence="3">Fumarylacetoacetate hydrolase family protein</fullName>
    </submittedName>
</protein>
<dbReference type="PANTHER" id="PTHR30143">
    <property type="entry name" value="ACID HYDRATASE"/>
    <property type="match status" value="1"/>
</dbReference>
<dbReference type="PANTHER" id="PTHR30143:SF0">
    <property type="entry name" value="2-KETO-4-PENTENOATE HYDRATASE"/>
    <property type="match status" value="1"/>
</dbReference>
<dbReference type="GO" id="GO:0008684">
    <property type="term" value="F:2-oxopent-4-enoate hydratase activity"/>
    <property type="evidence" value="ECO:0007669"/>
    <property type="project" value="TreeGrafter"/>
</dbReference>
<feature type="domain" description="Fumarylacetoacetase-like C-terminal" evidence="2">
    <location>
        <begin position="97"/>
        <end position="240"/>
    </location>
</feature>
<evidence type="ECO:0000313" key="3">
    <source>
        <dbReference type="EMBL" id="MBC3861514.1"/>
    </source>
</evidence>
<evidence type="ECO:0000256" key="1">
    <source>
        <dbReference type="ARBA" id="ARBA00023239"/>
    </source>
</evidence>
<organism evidence="3 4">
    <name type="scientific">Undibacterium jejuense</name>
    <dbReference type="NCBI Taxonomy" id="1344949"/>
    <lineage>
        <taxon>Bacteria</taxon>
        <taxon>Pseudomonadati</taxon>
        <taxon>Pseudomonadota</taxon>
        <taxon>Betaproteobacteria</taxon>
        <taxon>Burkholderiales</taxon>
        <taxon>Oxalobacteraceae</taxon>
        <taxon>Undibacterium</taxon>
    </lineage>
</organism>
<gene>
    <name evidence="3" type="ORF">H8K32_05320</name>
</gene>
<dbReference type="SUPFAM" id="SSF56529">
    <property type="entry name" value="FAH"/>
    <property type="match status" value="1"/>
</dbReference>
<name>A0A923HIR1_9BURK</name>
<evidence type="ECO:0000313" key="4">
    <source>
        <dbReference type="Proteomes" id="UP000634011"/>
    </source>
</evidence>
<keyword evidence="1" id="KW-0456">Lyase</keyword>
<accession>A0A923HIR1</accession>
<dbReference type="InterPro" id="IPR050772">
    <property type="entry name" value="Hydratase-Decarb/MhpD_sf"/>
</dbReference>
<dbReference type="RefSeq" id="WP_186911438.1">
    <property type="nucleotide sequence ID" value="NZ_JACOFV010000003.1"/>
</dbReference>
<comment type="caution">
    <text evidence="3">The sequence shown here is derived from an EMBL/GenBank/DDBJ whole genome shotgun (WGS) entry which is preliminary data.</text>
</comment>
<sequence>MSSLITNPESDRFLDAAKILAQRRLRGESGAQLPFDLRPTNVADAMQIQALLASQMQDDIAGWKCGMPSEDRIVIAPIFAKTVFQQKLSNICKVYDKNFVKIEPEIAFVLATDLPPRITPYVADDIRAAISHAQLALEIIGCRYSEPALTSFTEHLADGLFNQGLFLGPQIHLHDAEQAQKMTIRLSVENAVQQEFDGIHPAFAPIEPLFWLVEYLRQQGAGLKAGQAIITGSFAGSPTVPINKNISLQFAELGSIDVRFEQY</sequence>
<dbReference type="Pfam" id="PF01557">
    <property type="entry name" value="FAA_hydrolase"/>
    <property type="match status" value="1"/>
</dbReference>
<dbReference type="GO" id="GO:0016787">
    <property type="term" value="F:hydrolase activity"/>
    <property type="evidence" value="ECO:0007669"/>
    <property type="project" value="UniProtKB-KW"/>
</dbReference>
<keyword evidence="3" id="KW-0378">Hydrolase</keyword>
<proteinExistence type="predicted"/>
<keyword evidence="4" id="KW-1185">Reference proteome</keyword>
<dbReference type="Proteomes" id="UP000634011">
    <property type="component" value="Unassembled WGS sequence"/>
</dbReference>
<dbReference type="AlphaFoldDB" id="A0A923HIR1"/>
<dbReference type="GO" id="GO:0005737">
    <property type="term" value="C:cytoplasm"/>
    <property type="evidence" value="ECO:0007669"/>
    <property type="project" value="TreeGrafter"/>
</dbReference>
<dbReference type="EMBL" id="JACOFV010000003">
    <property type="protein sequence ID" value="MBC3861514.1"/>
    <property type="molecule type" value="Genomic_DNA"/>
</dbReference>
<dbReference type="Gene3D" id="3.90.850.10">
    <property type="entry name" value="Fumarylacetoacetase-like, C-terminal domain"/>
    <property type="match status" value="1"/>
</dbReference>
<reference evidence="3" key="1">
    <citation type="submission" date="2020-08" db="EMBL/GenBank/DDBJ databases">
        <title>Novel species isolated from subtropical streams in China.</title>
        <authorList>
            <person name="Lu H."/>
        </authorList>
    </citation>
    <scope>NUCLEOTIDE SEQUENCE</scope>
    <source>
        <strain evidence="3">KACC 12607</strain>
    </source>
</reference>
<evidence type="ECO:0000259" key="2">
    <source>
        <dbReference type="Pfam" id="PF01557"/>
    </source>
</evidence>